<protein>
    <recommendedName>
        <fullName evidence="11">Cenp-O kinetochore centromere component</fullName>
    </recommendedName>
</protein>
<keyword evidence="10" id="KW-1185">Reference proteome</keyword>
<feature type="coiled-coil region" evidence="7">
    <location>
        <begin position="4"/>
        <end position="31"/>
    </location>
</feature>
<evidence type="ECO:0000256" key="8">
    <source>
        <dbReference type="SAM" id="MobiDB-lite"/>
    </source>
</evidence>
<dbReference type="EMBL" id="ML978075">
    <property type="protein sequence ID" value="KAF2010725.1"/>
    <property type="molecule type" value="Genomic_DNA"/>
</dbReference>
<evidence type="ECO:0000256" key="7">
    <source>
        <dbReference type="SAM" id="Coils"/>
    </source>
</evidence>
<dbReference type="PANTHER" id="PTHR14582:SF1">
    <property type="entry name" value="CENTROMERE PROTEIN O"/>
    <property type="match status" value="1"/>
</dbReference>
<dbReference type="GO" id="GO:0005634">
    <property type="term" value="C:nucleus"/>
    <property type="evidence" value="ECO:0007669"/>
    <property type="project" value="UniProtKB-SubCell"/>
</dbReference>
<gene>
    <name evidence="9" type="ORF">BU24DRAFT_426935</name>
</gene>
<comment type="similarity">
    <text evidence="3">Belongs to the CENP-O/MCM21 family.</text>
</comment>
<dbReference type="PANTHER" id="PTHR14582">
    <property type="entry name" value="INNER KINETOCHORE SUBUNIT MAL2"/>
    <property type="match status" value="1"/>
</dbReference>
<evidence type="ECO:0000256" key="1">
    <source>
        <dbReference type="ARBA" id="ARBA00004123"/>
    </source>
</evidence>
<reference evidence="9" key="1">
    <citation type="journal article" date="2020" name="Stud. Mycol.">
        <title>101 Dothideomycetes genomes: a test case for predicting lifestyles and emergence of pathogens.</title>
        <authorList>
            <person name="Haridas S."/>
            <person name="Albert R."/>
            <person name="Binder M."/>
            <person name="Bloem J."/>
            <person name="Labutti K."/>
            <person name="Salamov A."/>
            <person name="Andreopoulos B."/>
            <person name="Baker S."/>
            <person name="Barry K."/>
            <person name="Bills G."/>
            <person name="Bluhm B."/>
            <person name="Cannon C."/>
            <person name="Castanera R."/>
            <person name="Culley D."/>
            <person name="Daum C."/>
            <person name="Ezra D."/>
            <person name="Gonzalez J."/>
            <person name="Henrissat B."/>
            <person name="Kuo A."/>
            <person name="Liang C."/>
            <person name="Lipzen A."/>
            <person name="Lutzoni F."/>
            <person name="Magnuson J."/>
            <person name="Mondo S."/>
            <person name="Nolan M."/>
            <person name="Ohm R."/>
            <person name="Pangilinan J."/>
            <person name="Park H.-J."/>
            <person name="Ramirez L."/>
            <person name="Alfaro M."/>
            <person name="Sun H."/>
            <person name="Tritt A."/>
            <person name="Yoshinaga Y."/>
            <person name="Zwiers L.-H."/>
            <person name="Turgeon B."/>
            <person name="Goodwin S."/>
            <person name="Spatafora J."/>
            <person name="Crous P."/>
            <person name="Grigoriev I."/>
        </authorList>
    </citation>
    <scope>NUCLEOTIDE SEQUENCE</scope>
    <source>
        <strain evidence="9">CBS 175.79</strain>
    </source>
</reference>
<dbReference type="GO" id="GO:0031511">
    <property type="term" value="C:Mis6-Sim4 complex"/>
    <property type="evidence" value="ECO:0007669"/>
    <property type="project" value="TreeGrafter"/>
</dbReference>
<keyword evidence="5" id="KW-0539">Nucleus</keyword>
<evidence type="ECO:0000313" key="9">
    <source>
        <dbReference type="EMBL" id="KAF2010725.1"/>
    </source>
</evidence>
<feature type="region of interest" description="Disordered" evidence="8">
    <location>
        <begin position="218"/>
        <end position="237"/>
    </location>
</feature>
<accession>A0A6A5XC99</accession>
<name>A0A6A5XC99_9PLEO</name>
<comment type="subcellular location">
    <subcellularLocation>
        <location evidence="2">Chromosome</location>
        <location evidence="2">Centromere</location>
    </subcellularLocation>
    <subcellularLocation>
        <location evidence="1">Nucleus</location>
    </subcellularLocation>
</comment>
<dbReference type="GeneID" id="54286491"/>
<dbReference type="InterPro" id="IPR018464">
    <property type="entry name" value="CENP-O"/>
</dbReference>
<dbReference type="RefSeq" id="XP_033379064.1">
    <property type="nucleotide sequence ID" value="XM_033529094.1"/>
</dbReference>
<dbReference type="OrthoDB" id="10050372at2759"/>
<evidence type="ECO:0000256" key="5">
    <source>
        <dbReference type="ARBA" id="ARBA00023242"/>
    </source>
</evidence>
<evidence type="ECO:0000256" key="6">
    <source>
        <dbReference type="ARBA" id="ARBA00023328"/>
    </source>
</evidence>
<evidence type="ECO:0000256" key="2">
    <source>
        <dbReference type="ARBA" id="ARBA00004584"/>
    </source>
</evidence>
<feature type="compositionally biased region" description="Acidic residues" evidence="8">
    <location>
        <begin position="220"/>
        <end position="237"/>
    </location>
</feature>
<evidence type="ECO:0000256" key="3">
    <source>
        <dbReference type="ARBA" id="ARBA00007321"/>
    </source>
</evidence>
<dbReference type="AlphaFoldDB" id="A0A6A5XC99"/>
<keyword evidence="7" id="KW-0175">Coiled coil</keyword>
<proteinExistence type="inferred from homology"/>
<keyword evidence="6" id="KW-0137">Centromere</keyword>
<dbReference type="Proteomes" id="UP000799778">
    <property type="component" value="Unassembled WGS sequence"/>
</dbReference>
<evidence type="ECO:0008006" key="11">
    <source>
        <dbReference type="Google" id="ProtNLM"/>
    </source>
</evidence>
<dbReference type="Pfam" id="PF09496">
    <property type="entry name" value="CENP-O"/>
    <property type="match status" value="1"/>
</dbReference>
<organism evidence="9 10">
    <name type="scientific">Aaosphaeria arxii CBS 175.79</name>
    <dbReference type="NCBI Taxonomy" id="1450172"/>
    <lineage>
        <taxon>Eukaryota</taxon>
        <taxon>Fungi</taxon>
        <taxon>Dikarya</taxon>
        <taxon>Ascomycota</taxon>
        <taxon>Pezizomycotina</taxon>
        <taxon>Dothideomycetes</taxon>
        <taxon>Pleosporomycetidae</taxon>
        <taxon>Pleosporales</taxon>
        <taxon>Pleosporales incertae sedis</taxon>
        <taxon>Aaosphaeria</taxon>
    </lineage>
</organism>
<evidence type="ECO:0000313" key="10">
    <source>
        <dbReference type="Proteomes" id="UP000799778"/>
    </source>
</evidence>
<sequence>MFDQEKKEAYLQNLRDMVAAAEKERDNLAAILLSTPHLSTRLQKGPVANEHLRETAMNLLKRQSKRNVENIYRTCAGVTAYKVRDPDPNAVDNGNILGVRIEVFLEGKFVDKYHVLFNRPNPRHKSMLRVHHHTIPPCIPLQALAAKWMPQSQRDSSSRTGQDLVRFGRKLRKELTLWHIRKAAVDKLRVAAGLPSSTEQTKSSATEQSTYGKVLNAFTSDDETDPEDHDDDDDDVVSNERSRVVNITDIGADLAAQEIFITWSNNQIGAVVLNKDGQVKEGAFRSSDGVRLKEMERKAVGSLEGLLQRLSE</sequence>
<keyword evidence="4" id="KW-0158">Chromosome</keyword>
<evidence type="ECO:0000256" key="4">
    <source>
        <dbReference type="ARBA" id="ARBA00022454"/>
    </source>
</evidence>